<protein>
    <recommendedName>
        <fullName evidence="4">HTH lacI-type domain-containing protein</fullName>
    </recommendedName>
</protein>
<dbReference type="PANTHER" id="PTHR30146:SF109">
    <property type="entry name" value="HTH-TYPE TRANSCRIPTIONAL REGULATOR GALS"/>
    <property type="match status" value="1"/>
</dbReference>
<name>A0A0B2A356_9MICO</name>
<feature type="domain" description="HTH lacI-type" evidence="4">
    <location>
        <begin position="2"/>
        <end position="53"/>
    </location>
</feature>
<dbReference type="Gene3D" id="1.10.260.40">
    <property type="entry name" value="lambda repressor-like DNA-binding domains"/>
    <property type="match status" value="1"/>
</dbReference>
<dbReference type="InterPro" id="IPR010982">
    <property type="entry name" value="Lambda_DNA-bd_dom_sf"/>
</dbReference>
<dbReference type="AlphaFoldDB" id="A0A0B2A356"/>
<gene>
    <name evidence="5" type="ORF">LK09_16365</name>
</gene>
<comment type="caution">
    <text evidence="5">The sequence shown here is derived from an EMBL/GenBank/DDBJ whole genome shotgun (WGS) entry which is preliminary data.</text>
</comment>
<dbReference type="EMBL" id="JTDK01000016">
    <property type="protein sequence ID" value="KHK96204.1"/>
    <property type="molecule type" value="Genomic_DNA"/>
</dbReference>
<dbReference type="STRING" id="1348253.LK09_16365"/>
<accession>A0A0B2A356</accession>
<dbReference type="Pfam" id="PF00356">
    <property type="entry name" value="LacI"/>
    <property type="match status" value="1"/>
</dbReference>
<dbReference type="SUPFAM" id="SSF53822">
    <property type="entry name" value="Periplasmic binding protein-like I"/>
    <property type="match status" value="1"/>
</dbReference>
<sequence>MATIQDVATAAGVSTASVSRYLAGQTVRAATDIARAVDELGYQPNVSARNLRTGRHAAIGVIVPDVTNPFFAALIKGIEQEARTAGLQILLGNSDEDLEQENALIGELSQRTDGIIIAPLVEDGRSAEDVARLRLPVVFVDRESRERRDVDRVMVDNLEGTRLAVAHLAALGHERIAFIGGPLSSTPGRERHAGFRASMAARGMPVDEALVVVADFRESGGHDAMRALWRSRPTAVFVANNLMTIGALRALDELQVRVPADISVVGFDDLSFAPLLRPPLTVVRRPEVEQGATAARLLLDRIGAEPGADPVILTLPVELVVRGSTAGPPRERAAHHG</sequence>
<dbReference type="SUPFAM" id="SSF47413">
    <property type="entry name" value="lambda repressor-like DNA-binding domains"/>
    <property type="match status" value="1"/>
</dbReference>
<evidence type="ECO:0000259" key="4">
    <source>
        <dbReference type="PROSITE" id="PS50932"/>
    </source>
</evidence>
<dbReference type="PROSITE" id="PS50932">
    <property type="entry name" value="HTH_LACI_2"/>
    <property type="match status" value="1"/>
</dbReference>
<dbReference type="CDD" id="cd01392">
    <property type="entry name" value="HTH_LacI"/>
    <property type="match status" value="1"/>
</dbReference>
<dbReference type="CDD" id="cd06267">
    <property type="entry name" value="PBP1_LacI_sugar_binding-like"/>
    <property type="match status" value="1"/>
</dbReference>
<dbReference type="RefSeq" id="WP_039401908.1">
    <property type="nucleotide sequence ID" value="NZ_JTDK01000016.1"/>
</dbReference>
<organism evidence="5 6">
    <name type="scientific">Microbacterium mangrovi</name>
    <dbReference type="NCBI Taxonomy" id="1348253"/>
    <lineage>
        <taxon>Bacteria</taxon>
        <taxon>Bacillati</taxon>
        <taxon>Actinomycetota</taxon>
        <taxon>Actinomycetes</taxon>
        <taxon>Micrococcales</taxon>
        <taxon>Microbacteriaceae</taxon>
        <taxon>Microbacterium</taxon>
    </lineage>
</organism>
<dbReference type="InterPro" id="IPR000843">
    <property type="entry name" value="HTH_LacI"/>
</dbReference>
<dbReference type="GO" id="GO:0000976">
    <property type="term" value="F:transcription cis-regulatory region binding"/>
    <property type="evidence" value="ECO:0007669"/>
    <property type="project" value="TreeGrafter"/>
</dbReference>
<dbReference type="OrthoDB" id="9816215at2"/>
<evidence type="ECO:0000313" key="5">
    <source>
        <dbReference type="EMBL" id="KHK96204.1"/>
    </source>
</evidence>
<proteinExistence type="predicted"/>
<dbReference type="PANTHER" id="PTHR30146">
    <property type="entry name" value="LACI-RELATED TRANSCRIPTIONAL REPRESSOR"/>
    <property type="match status" value="1"/>
</dbReference>
<evidence type="ECO:0000256" key="3">
    <source>
        <dbReference type="ARBA" id="ARBA00023163"/>
    </source>
</evidence>
<dbReference type="PROSITE" id="PS00356">
    <property type="entry name" value="HTH_LACI_1"/>
    <property type="match status" value="1"/>
</dbReference>
<dbReference type="SMART" id="SM00354">
    <property type="entry name" value="HTH_LACI"/>
    <property type="match status" value="1"/>
</dbReference>
<keyword evidence="2" id="KW-0238">DNA-binding</keyword>
<dbReference type="Pfam" id="PF13377">
    <property type="entry name" value="Peripla_BP_3"/>
    <property type="match status" value="1"/>
</dbReference>
<evidence type="ECO:0000256" key="1">
    <source>
        <dbReference type="ARBA" id="ARBA00023015"/>
    </source>
</evidence>
<keyword evidence="1" id="KW-0805">Transcription regulation</keyword>
<evidence type="ECO:0000313" key="6">
    <source>
        <dbReference type="Proteomes" id="UP000031030"/>
    </source>
</evidence>
<dbReference type="InterPro" id="IPR046335">
    <property type="entry name" value="LacI/GalR-like_sensor"/>
</dbReference>
<evidence type="ECO:0000256" key="2">
    <source>
        <dbReference type="ARBA" id="ARBA00023125"/>
    </source>
</evidence>
<dbReference type="Gene3D" id="3.40.50.2300">
    <property type="match status" value="2"/>
</dbReference>
<dbReference type="InterPro" id="IPR028082">
    <property type="entry name" value="Peripla_BP_I"/>
</dbReference>
<keyword evidence="3" id="KW-0804">Transcription</keyword>
<dbReference type="GO" id="GO:0003700">
    <property type="term" value="F:DNA-binding transcription factor activity"/>
    <property type="evidence" value="ECO:0007669"/>
    <property type="project" value="TreeGrafter"/>
</dbReference>
<reference evidence="5 6" key="1">
    <citation type="submission" date="2014-11" db="EMBL/GenBank/DDBJ databases">
        <title>Genome sequence of Microbacterium mangrovi MUSC 115(T).</title>
        <authorList>
            <person name="Lee L.-H."/>
        </authorList>
    </citation>
    <scope>NUCLEOTIDE SEQUENCE [LARGE SCALE GENOMIC DNA]</scope>
    <source>
        <strain evidence="5 6">MUSC 115</strain>
    </source>
</reference>
<keyword evidence="6" id="KW-1185">Reference proteome</keyword>
<dbReference type="Proteomes" id="UP000031030">
    <property type="component" value="Unassembled WGS sequence"/>
</dbReference>